<dbReference type="GO" id="GO:0045944">
    <property type="term" value="P:positive regulation of transcription by RNA polymerase II"/>
    <property type="evidence" value="ECO:0007669"/>
    <property type="project" value="TreeGrafter"/>
</dbReference>
<dbReference type="Pfam" id="PF11951">
    <property type="entry name" value="Fungal_trans_2"/>
    <property type="match status" value="1"/>
</dbReference>
<accession>A0A1S8B889</accession>
<dbReference type="OrthoDB" id="415590at2759"/>
<dbReference type="STRING" id="420778.A0A1S8B889"/>
<keyword evidence="2" id="KW-0539">Nucleus</keyword>
<proteinExistence type="predicted"/>
<dbReference type="EMBL" id="MSZU01000111">
    <property type="protein sequence ID" value="OMP83588.1"/>
    <property type="molecule type" value="Genomic_DNA"/>
</dbReference>
<evidence type="ECO:0000313" key="3">
    <source>
        <dbReference type="EMBL" id="OMP83588.1"/>
    </source>
</evidence>
<dbReference type="Proteomes" id="UP000190776">
    <property type="component" value="Unassembled WGS sequence"/>
</dbReference>
<comment type="caution">
    <text evidence="3">The sequence shown here is derived from an EMBL/GenBank/DDBJ whole genome shotgun (WGS) entry which is preliminary data.</text>
</comment>
<evidence type="ECO:0000256" key="1">
    <source>
        <dbReference type="ARBA" id="ARBA00004123"/>
    </source>
</evidence>
<dbReference type="PANTHER" id="PTHR37534">
    <property type="entry name" value="TRANSCRIPTIONAL ACTIVATOR PROTEIN UGA3"/>
    <property type="match status" value="1"/>
</dbReference>
<feature type="non-terminal residue" evidence="3">
    <location>
        <position position="1"/>
    </location>
</feature>
<dbReference type="AlphaFoldDB" id="A0A1S8B889"/>
<organism evidence="3 4">
    <name type="scientific">Diplodia seriata</name>
    <dbReference type="NCBI Taxonomy" id="420778"/>
    <lineage>
        <taxon>Eukaryota</taxon>
        <taxon>Fungi</taxon>
        <taxon>Dikarya</taxon>
        <taxon>Ascomycota</taxon>
        <taxon>Pezizomycotina</taxon>
        <taxon>Dothideomycetes</taxon>
        <taxon>Dothideomycetes incertae sedis</taxon>
        <taxon>Botryosphaeriales</taxon>
        <taxon>Botryosphaeriaceae</taxon>
        <taxon>Diplodia</taxon>
    </lineage>
</organism>
<name>A0A1S8B889_9PEZI</name>
<sequence>ITESQKLHLLSSFLHETGRWCETTDSAMHFTVSSIHTTMKSPPFAAAASALASRQLDAKAARNQPRQTTLELYQHTLRLLICRRPDDVDESILATCTLLCVYEMMAAEVGEWRRHLQGCAELLRAKGWNGSSPGIVKSCFWAFARIDVWAAFITRQRTLIPTESWVETDSVRTIAEMGDLDDYCNLAILFFARIVNLMASLHEPARREVAAEVRVLWDKLQEWYARRPEKARPLMRLDRDGTNPFPRIMYSQSSPKEFAAEKIAILKQLARFEQETGWKTLERAAQLRRMWGFG</sequence>
<dbReference type="GO" id="GO:0000976">
    <property type="term" value="F:transcription cis-regulatory region binding"/>
    <property type="evidence" value="ECO:0007669"/>
    <property type="project" value="TreeGrafter"/>
</dbReference>
<dbReference type="InterPro" id="IPR021858">
    <property type="entry name" value="Fun_TF"/>
</dbReference>
<evidence type="ECO:0000313" key="4">
    <source>
        <dbReference type="Proteomes" id="UP000190776"/>
    </source>
</evidence>
<dbReference type="GO" id="GO:0003700">
    <property type="term" value="F:DNA-binding transcription factor activity"/>
    <property type="evidence" value="ECO:0007669"/>
    <property type="project" value="TreeGrafter"/>
</dbReference>
<comment type="subcellular location">
    <subcellularLocation>
        <location evidence="1">Nucleus</location>
    </subcellularLocation>
</comment>
<evidence type="ECO:0008006" key="5">
    <source>
        <dbReference type="Google" id="ProtNLM"/>
    </source>
</evidence>
<gene>
    <name evidence="3" type="ORF">BK809_0004969</name>
</gene>
<dbReference type="GO" id="GO:0005634">
    <property type="term" value="C:nucleus"/>
    <property type="evidence" value="ECO:0007669"/>
    <property type="project" value="UniProtKB-SubCell"/>
</dbReference>
<evidence type="ECO:0000256" key="2">
    <source>
        <dbReference type="ARBA" id="ARBA00023242"/>
    </source>
</evidence>
<reference evidence="3 4" key="1">
    <citation type="submission" date="2017-01" db="EMBL/GenBank/DDBJ databases">
        <title>Draft genome sequence of Diplodia seriata F98.1, a fungal species involved in grapevine trunk diseases.</title>
        <authorList>
            <person name="Robert-Siegwald G."/>
            <person name="Vallet J."/>
            <person name="Abou-Mansour E."/>
            <person name="Xu J."/>
            <person name="Rey P."/>
            <person name="Bertsch C."/>
            <person name="Rego C."/>
            <person name="Larignon P."/>
            <person name="Fontaine F."/>
            <person name="Lebrun M.-H."/>
        </authorList>
    </citation>
    <scope>NUCLEOTIDE SEQUENCE [LARGE SCALE GENOMIC DNA]</scope>
    <source>
        <strain evidence="3 4">F98.1</strain>
    </source>
</reference>
<protein>
    <recommendedName>
        <fullName evidence="5">Transcription factor domain-containing protein</fullName>
    </recommendedName>
</protein>
<dbReference type="PANTHER" id="PTHR37534:SF4">
    <property type="entry name" value="ZN(II)2CYS6 TRANSCRIPTION FACTOR (EUROFUNG)"/>
    <property type="match status" value="1"/>
</dbReference>